<gene>
    <name evidence="2" type="ORF">MERR_LOCUS39438</name>
</gene>
<name>A0A6D2KY94_9BRAS</name>
<dbReference type="SUPFAM" id="SSF54001">
    <property type="entry name" value="Cysteine proteinases"/>
    <property type="match status" value="1"/>
</dbReference>
<reference evidence="2" key="1">
    <citation type="submission" date="2020-01" db="EMBL/GenBank/DDBJ databases">
        <authorList>
            <person name="Mishra B."/>
        </authorList>
    </citation>
    <scope>NUCLEOTIDE SEQUENCE [LARGE SCALE GENOMIC DNA]</scope>
</reference>
<comment type="caution">
    <text evidence="2">The sequence shown here is derived from an EMBL/GenBank/DDBJ whole genome shotgun (WGS) entry which is preliminary data.</text>
</comment>
<dbReference type="GO" id="GO:0008234">
    <property type="term" value="F:cysteine-type peptidase activity"/>
    <property type="evidence" value="ECO:0007669"/>
    <property type="project" value="InterPro"/>
</dbReference>
<dbReference type="InterPro" id="IPR000668">
    <property type="entry name" value="Peptidase_C1A_C"/>
</dbReference>
<feature type="domain" description="Peptidase C1A papain C-terminal" evidence="1">
    <location>
        <begin position="213"/>
        <end position="282"/>
    </location>
</feature>
<dbReference type="GO" id="GO:0006508">
    <property type="term" value="P:proteolysis"/>
    <property type="evidence" value="ECO:0007669"/>
    <property type="project" value="InterPro"/>
</dbReference>
<proteinExistence type="predicted"/>
<accession>A0A6D2KY94</accession>
<evidence type="ECO:0000313" key="2">
    <source>
        <dbReference type="EMBL" id="CAA7052203.1"/>
    </source>
</evidence>
<feature type="domain" description="Peptidase C1A papain C-terminal" evidence="1">
    <location>
        <begin position="117"/>
        <end position="208"/>
    </location>
</feature>
<dbReference type="Proteomes" id="UP000467841">
    <property type="component" value="Unassembled WGS sequence"/>
</dbReference>
<dbReference type="Gene3D" id="3.90.70.10">
    <property type="entry name" value="Cysteine proteinases"/>
    <property type="match status" value="2"/>
</dbReference>
<dbReference type="EMBL" id="CACVBM020001496">
    <property type="protein sequence ID" value="CAA7052203.1"/>
    <property type="molecule type" value="Genomic_DNA"/>
</dbReference>
<dbReference type="InterPro" id="IPR038765">
    <property type="entry name" value="Papain-like_cys_pep_sf"/>
</dbReference>
<evidence type="ECO:0000259" key="1">
    <source>
        <dbReference type="Pfam" id="PF00112"/>
    </source>
</evidence>
<protein>
    <recommendedName>
        <fullName evidence="1">Peptidase C1A papain C-terminal domain-containing protein</fullName>
    </recommendedName>
</protein>
<evidence type="ECO:0000313" key="3">
    <source>
        <dbReference type="Proteomes" id="UP000467841"/>
    </source>
</evidence>
<sequence>MLETGESSETMMETGESSETQPLKVLLDIPKKHLRVLDEIMKLVDPKLQPLVADVLQMVPKDVLAAIVASEPDPEIKVIECVNKVGGKTRCVRYACWLKHQKLQLIPESVKGVRWQDMMGALRNQTDHDVCWAIVVSELIWAVRQIEKRDEDVNIRYSPQELIDFVDAEQRKVGSKEGHYCYPLNLTKGFEYVKKNGIQREENRPFIGCSKEPIGAALAIFLPEYRTIGDKIYRGPESQNSKLECLHAISLVDAGEENGEKYVLGRTSHGDGFGKDGYIKISLEVVIAFIPTPGEIDDPIAVKYFSKPRSLIGRFSYPRLLTEDEEELRKKMDQDKLQVSYDGMEL</sequence>
<dbReference type="AlphaFoldDB" id="A0A6D2KY94"/>
<dbReference type="Pfam" id="PF00112">
    <property type="entry name" value="Peptidase_C1"/>
    <property type="match status" value="2"/>
</dbReference>
<organism evidence="2 3">
    <name type="scientific">Microthlaspi erraticum</name>
    <dbReference type="NCBI Taxonomy" id="1685480"/>
    <lineage>
        <taxon>Eukaryota</taxon>
        <taxon>Viridiplantae</taxon>
        <taxon>Streptophyta</taxon>
        <taxon>Embryophyta</taxon>
        <taxon>Tracheophyta</taxon>
        <taxon>Spermatophyta</taxon>
        <taxon>Magnoliopsida</taxon>
        <taxon>eudicotyledons</taxon>
        <taxon>Gunneridae</taxon>
        <taxon>Pentapetalae</taxon>
        <taxon>rosids</taxon>
        <taxon>malvids</taxon>
        <taxon>Brassicales</taxon>
        <taxon>Brassicaceae</taxon>
        <taxon>Coluteocarpeae</taxon>
        <taxon>Microthlaspi</taxon>
    </lineage>
</organism>
<keyword evidence="3" id="KW-1185">Reference proteome</keyword>
<dbReference type="OrthoDB" id="1067477at2759"/>